<dbReference type="Gene3D" id="2.150.10.10">
    <property type="entry name" value="Serralysin-like metalloprotease, C-terminal"/>
    <property type="match status" value="2"/>
</dbReference>
<organism evidence="5 6">
    <name type="scientific">Adonisia turfae CCMR0081</name>
    <dbReference type="NCBI Taxonomy" id="2292702"/>
    <lineage>
        <taxon>Bacteria</taxon>
        <taxon>Bacillati</taxon>
        <taxon>Cyanobacteriota</taxon>
        <taxon>Adonisia</taxon>
        <taxon>Adonisia turfae</taxon>
    </lineage>
</organism>
<dbReference type="GO" id="GO:0005509">
    <property type="term" value="F:calcium ion binding"/>
    <property type="evidence" value="ECO:0007669"/>
    <property type="project" value="InterPro"/>
</dbReference>
<proteinExistence type="inferred from homology"/>
<dbReference type="Gene3D" id="3.20.20.80">
    <property type="entry name" value="Glycosidases"/>
    <property type="match status" value="1"/>
</dbReference>
<keyword evidence="1 3" id="KW-0378">Hydrolase</keyword>
<dbReference type="GO" id="GO:0000272">
    <property type="term" value="P:polysaccharide catabolic process"/>
    <property type="evidence" value="ECO:0007669"/>
    <property type="project" value="InterPro"/>
</dbReference>
<evidence type="ECO:0000256" key="1">
    <source>
        <dbReference type="ARBA" id="ARBA00022801"/>
    </source>
</evidence>
<dbReference type="PANTHER" id="PTHR12631">
    <property type="entry name" value="ALPHA-L-IDURONIDASE"/>
    <property type="match status" value="1"/>
</dbReference>
<accession>A0A6M0RR94</accession>
<dbReference type="InterPro" id="IPR017853">
    <property type="entry name" value="GH"/>
</dbReference>
<protein>
    <recommendedName>
        <fullName evidence="4">Glycoside hydrolase family 5 domain-containing protein</fullName>
    </recommendedName>
</protein>
<comment type="caution">
    <text evidence="5">The sequence shown here is derived from an EMBL/GenBank/DDBJ whole genome shotgun (WGS) entry which is preliminary data.</text>
</comment>
<gene>
    <name evidence="5" type="ORF">DXZ20_24720</name>
</gene>
<dbReference type="InterPro" id="IPR011049">
    <property type="entry name" value="Serralysin-like_metalloprot_C"/>
</dbReference>
<evidence type="ECO:0000256" key="3">
    <source>
        <dbReference type="RuleBase" id="RU361153"/>
    </source>
</evidence>
<dbReference type="SUPFAM" id="SSF51120">
    <property type="entry name" value="beta-Roll"/>
    <property type="match status" value="2"/>
</dbReference>
<dbReference type="PRINTS" id="PR00313">
    <property type="entry name" value="CABNDNGRPT"/>
</dbReference>
<evidence type="ECO:0000259" key="4">
    <source>
        <dbReference type="Pfam" id="PF00150"/>
    </source>
</evidence>
<evidence type="ECO:0000256" key="2">
    <source>
        <dbReference type="ARBA" id="ARBA00023295"/>
    </source>
</evidence>
<sequence>MASDTLYGVHLLFTDGPSHLNDNSSRAETFKNYIDEAIRLGSDVVRFPGDWHELEPVEGQWNNNYINDVRDAIQYAEDNGVQVVMLFAQTPAWARPNPNDDIWHPPADVNDFANAVAYFYNQLASVRDNITAWEIWNEPNVFEFWGSADPATDLRDVNGQTAYALIDTGFVSDYAPLLNAAYTTLHNAANAANTNVTVLGGSVAGTDFQYVQALLDAGAMFDGLAVHPYTRPNDSTGIPWAPDTTFAPTAQPTLDQLWSFQYGMEQLRNLVAQPLWITEFGWRIGNGWGDVSSELRVDYMETALELIQGWNDVEVAIAYRPFDDPASSGNTNRYGLFNDDGLIRPTGKVLQEYAGLTIHGTPSNDEQLFGAQGQDELFGHAGDDILWGFGGDDFYVGGAGNDQFVFTAGNDFVKDFEVGADTVVLSESLGISSFSEVQPLLQQWGNNAAIVIDANTSIVMENIDINHLSASSFHFDDPDLQVYGTPDNDLLLGALGQDALFGDAGDDILWGQEDNDFYVGNAGDDQFVITAGNDFVKDFELAADRLILLDLGVSTFSEVQPLLQQWGSNAAIVIDANTSVVLENVTTGDLTATHFGFLNPSLPV</sequence>
<evidence type="ECO:0000313" key="6">
    <source>
        <dbReference type="Proteomes" id="UP000481033"/>
    </source>
</evidence>
<keyword evidence="6" id="KW-1185">Reference proteome</keyword>
<dbReference type="Pfam" id="PF00150">
    <property type="entry name" value="Cellulase"/>
    <property type="match status" value="1"/>
</dbReference>
<reference evidence="5 6" key="1">
    <citation type="journal article" date="2020" name="Microb. Ecol.">
        <title>Ecogenomics of the Marine Benthic Filamentous Cyanobacterium Adonisia.</title>
        <authorList>
            <person name="Walter J.M."/>
            <person name="Coutinho F.H."/>
            <person name="Leomil L."/>
            <person name="Hargreaves P.I."/>
            <person name="Campeao M.E."/>
            <person name="Vieira V.V."/>
            <person name="Silva B.S."/>
            <person name="Fistarol G.O."/>
            <person name="Salomon P.S."/>
            <person name="Sawabe T."/>
            <person name="Mino S."/>
            <person name="Hosokawa M."/>
            <person name="Miyashita H."/>
            <person name="Maruyama F."/>
            <person name="van Verk M.C."/>
            <person name="Dutilh B.E."/>
            <person name="Thompson C.C."/>
            <person name="Thompson F.L."/>
        </authorList>
    </citation>
    <scope>NUCLEOTIDE SEQUENCE [LARGE SCALE GENOMIC DNA]</scope>
    <source>
        <strain evidence="5 6">CCMR0081</strain>
    </source>
</reference>
<comment type="similarity">
    <text evidence="3">Belongs to the glycosyl hydrolase 5 (cellulase A) family.</text>
</comment>
<dbReference type="PANTHER" id="PTHR12631:SF10">
    <property type="entry name" value="BETA-XYLOSIDASE-LIKE PROTEIN-RELATED"/>
    <property type="match status" value="1"/>
</dbReference>
<name>A0A6M0RR94_9CYAN</name>
<dbReference type="AlphaFoldDB" id="A0A6M0RR94"/>
<keyword evidence="2 3" id="KW-0326">Glycosidase</keyword>
<dbReference type="GO" id="GO:0004553">
    <property type="term" value="F:hydrolase activity, hydrolyzing O-glycosyl compounds"/>
    <property type="evidence" value="ECO:0007669"/>
    <property type="project" value="InterPro"/>
</dbReference>
<dbReference type="InterPro" id="IPR001343">
    <property type="entry name" value="Hemolysn_Ca-bd"/>
</dbReference>
<dbReference type="EMBL" id="QXHD01000004">
    <property type="protein sequence ID" value="NEZ58784.1"/>
    <property type="molecule type" value="Genomic_DNA"/>
</dbReference>
<dbReference type="InterPro" id="IPR001547">
    <property type="entry name" value="Glyco_hydro_5"/>
</dbReference>
<dbReference type="SUPFAM" id="SSF51445">
    <property type="entry name" value="(Trans)glycosidases"/>
    <property type="match status" value="1"/>
</dbReference>
<dbReference type="InterPro" id="IPR051923">
    <property type="entry name" value="Glycosyl_Hydrolase_39"/>
</dbReference>
<evidence type="ECO:0000313" key="5">
    <source>
        <dbReference type="EMBL" id="NEZ58784.1"/>
    </source>
</evidence>
<dbReference type="Proteomes" id="UP000481033">
    <property type="component" value="Unassembled WGS sequence"/>
</dbReference>
<dbReference type="RefSeq" id="WP_163701638.1">
    <property type="nucleotide sequence ID" value="NZ_QXHD01000004.1"/>
</dbReference>
<feature type="domain" description="Glycoside hydrolase family 5" evidence="4">
    <location>
        <begin position="29"/>
        <end position="151"/>
    </location>
</feature>
<dbReference type="Pfam" id="PF00353">
    <property type="entry name" value="HemolysinCabind"/>
    <property type="match status" value="2"/>
</dbReference>